<feature type="region of interest" description="Disordered" evidence="1">
    <location>
        <begin position="274"/>
        <end position="295"/>
    </location>
</feature>
<organism evidence="2 3">
    <name type="scientific">Physocladia obscura</name>
    <dbReference type="NCBI Taxonomy" id="109957"/>
    <lineage>
        <taxon>Eukaryota</taxon>
        <taxon>Fungi</taxon>
        <taxon>Fungi incertae sedis</taxon>
        <taxon>Chytridiomycota</taxon>
        <taxon>Chytridiomycota incertae sedis</taxon>
        <taxon>Chytridiomycetes</taxon>
        <taxon>Chytridiales</taxon>
        <taxon>Chytriomycetaceae</taxon>
        <taxon>Physocladia</taxon>
    </lineage>
</organism>
<evidence type="ECO:0000256" key="1">
    <source>
        <dbReference type="SAM" id="MobiDB-lite"/>
    </source>
</evidence>
<proteinExistence type="predicted"/>
<gene>
    <name evidence="2" type="ORF">HK100_011278</name>
</gene>
<reference evidence="2" key="1">
    <citation type="submission" date="2020-05" db="EMBL/GenBank/DDBJ databases">
        <title>Phylogenomic resolution of chytrid fungi.</title>
        <authorList>
            <person name="Stajich J.E."/>
            <person name="Amses K."/>
            <person name="Simmons R."/>
            <person name="Seto K."/>
            <person name="Myers J."/>
            <person name="Bonds A."/>
            <person name="Quandt C.A."/>
            <person name="Barry K."/>
            <person name="Liu P."/>
            <person name="Grigoriev I."/>
            <person name="Longcore J.E."/>
            <person name="James T.Y."/>
        </authorList>
    </citation>
    <scope>NUCLEOTIDE SEQUENCE</scope>
    <source>
        <strain evidence="2">JEL0513</strain>
    </source>
</reference>
<dbReference type="EMBL" id="JADGJH010000679">
    <property type="protein sequence ID" value="KAJ3124319.1"/>
    <property type="molecule type" value="Genomic_DNA"/>
</dbReference>
<sequence length="402" mass="45023">MKRATAKAVGSGRVVRVDSGKKDGLRESKWKSSESTLGTAKDGSQLMAETNYNAYPATESRHHYGQLDCAPEVTRTINTENEDSWQGEQGVAVPTPPRQLRRISKRLSDFNYVSTTSAKTSNSFVNTLNGNTVWLAAFDDPNLLYVNNLQRTKENQTTYNVVQTLHLKETAVSMELEVESSDVLVPSSPSDDVDTESPIERAASTMGDIDTLYDIDDVAVDGNDDSNNDNTGDLGLALEFNTRNPPLVSSSFDDGNVVHVGRWLRFFDEIDDTNDTDAGDYEEDSNASSSSNIEDDYYNDKNFDIEVYHRRRDDAENQCCWVEKQEWSGIDSSVCLEDGIDSDMNDNDCDSPEQKFGHFTESEIINRIDQLSRMKLQVDSRPLSQTVMIVNTMILLDPFFND</sequence>
<dbReference type="Proteomes" id="UP001211907">
    <property type="component" value="Unassembled WGS sequence"/>
</dbReference>
<feature type="region of interest" description="Disordered" evidence="1">
    <location>
        <begin position="1"/>
        <end position="44"/>
    </location>
</feature>
<dbReference type="AlphaFoldDB" id="A0AAD5T3C4"/>
<evidence type="ECO:0000313" key="2">
    <source>
        <dbReference type="EMBL" id="KAJ3124319.1"/>
    </source>
</evidence>
<protein>
    <submittedName>
        <fullName evidence="2">Uncharacterized protein</fullName>
    </submittedName>
</protein>
<keyword evidence="3" id="KW-1185">Reference proteome</keyword>
<accession>A0AAD5T3C4</accession>
<comment type="caution">
    <text evidence="2">The sequence shown here is derived from an EMBL/GenBank/DDBJ whole genome shotgun (WGS) entry which is preliminary data.</text>
</comment>
<feature type="compositionally biased region" description="Acidic residues" evidence="1">
    <location>
        <begin position="274"/>
        <end position="285"/>
    </location>
</feature>
<feature type="compositionally biased region" description="Basic and acidic residues" evidence="1">
    <location>
        <begin position="15"/>
        <end position="32"/>
    </location>
</feature>
<evidence type="ECO:0000313" key="3">
    <source>
        <dbReference type="Proteomes" id="UP001211907"/>
    </source>
</evidence>
<name>A0AAD5T3C4_9FUNG</name>